<keyword evidence="3" id="KW-1003">Cell membrane</keyword>
<accession>A0AAQ0D7C0</accession>
<feature type="transmembrane region" description="Helical" evidence="7">
    <location>
        <begin position="112"/>
        <end position="132"/>
    </location>
</feature>
<gene>
    <name evidence="9" type="ORF">IPU22_01130</name>
</gene>
<dbReference type="CDD" id="cd17503">
    <property type="entry name" value="MFS_LmrB_MDR_like"/>
    <property type="match status" value="1"/>
</dbReference>
<comment type="subcellular location">
    <subcellularLocation>
        <location evidence="1">Cell membrane</location>
        <topology evidence="1">Multi-pass membrane protein</topology>
    </subcellularLocation>
</comment>
<dbReference type="Gene3D" id="1.20.1250.20">
    <property type="entry name" value="MFS general substrate transporter like domains"/>
    <property type="match status" value="1"/>
</dbReference>
<feature type="transmembrane region" description="Helical" evidence="7">
    <location>
        <begin position="144"/>
        <end position="163"/>
    </location>
</feature>
<evidence type="ECO:0000256" key="4">
    <source>
        <dbReference type="ARBA" id="ARBA00022692"/>
    </source>
</evidence>
<keyword evidence="4 7" id="KW-0812">Transmembrane</keyword>
<evidence type="ECO:0000256" key="5">
    <source>
        <dbReference type="ARBA" id="ARBA00022989"/>
    </source>
</evidence>
<evidence type="ECO:0000256" key="3">
    <source>
        <dbReference type="ARBA" id="ARBA00022475"/>
    </source>
</evidence>
<keyword evidence="5 7" id="KW-1133">Transmembrane helix</keyword>
<reference evidence="9" key="1">
    <citation type="journal article" date="2021" name="Front. Microbiol.">
        <title>Presence and Characterization of a Novel cfr-Carrying Tn558 Transposon Derivative in Staphylococcus delphini Isolated From Retail Food.</title>
        <authorList>
            <person name="Zhang F."/>
            <person name="Wu S."/>
            <person name="Huang J."/>
            <person name="Yang R."/>
            <person name="Zhang J."/>
            <person name="Lei T."/>
            <person name="Dai J."/>
            <person name="Ding Y."/>
            <person name="Xue L."/>
            <person name="Wang J."/>
            <person name="Chen M."/>
            <person name="Wu Q."/>
        </authorList>
    </citation>
    <scope>NUCLEOTIDE SEQUENCE</scope>
    <source>
        <strain evidence="9">2794-1</strain>
    </source>
</reference>
<dbReference type="InterPro" id="IPR020846">
    <property type="entry name" value="MFS_dom"/>
</dbReference>
<feature type="transmembrane region" description="Helical" evidence="7">
    <location>
        <begin position="55"/>
        <end position="75"/>
    </location>
</feature>
<feature type="transmembrane region" description="Helical" evidence="7">
    <location>
        <begin position="360"/>
        <end position="381"/>
    </location>
</feature>
<dbReference type="EMBL" id="CP063367">
    <property type="protein sequence ID" value="QUM69588.1"/>
    <property type="molecule type" value="Genomic_DNA"/>
</dbReference>
<evidence type="ECO:0000256" key="6">
    <source>
        <dbReference type="ARBA" id="ARBA00023136"/>
    </source>
</evidence>
<keyword evidence="2" id="KW-0813">Transport</keyword>
<feature type="transmembrane region" description="Helical" evidence="7">
    <location>
        <begin position="409"/>
        <end position="429"/>
    </location>
</feature>
<proteinExistence type="predicted"/>
<dbReference type="InterPro" id="IPR036259">
    <property type="entry name" value="MFS_trans_sf"/>
</dbReference>
<protein>
    <submittedName>
        <fullName evidence="9">Multidrug efflux MFS transporter</fullName>
    </submittedName>
</protein>
<dbReference type="NCBIfam" id="TIGR00711">
    <property type="entry name" value="efflux_EmrB"/>
    <property type="match status" value="1"/>
</dbReference>
<feature type="transmembrane region" description="Helical" evidence="7">
    <location>
        <begin position="233"/>
        <end position="250"/>
    </location>
</feature>
<feature type="transmembrane region" description="Helical" evidence="7">
    <location>
        <begin position="169"/>
        <end position="189"/>
    </location>
</feature>
<dbReference type="Pfam" id="PF07690">
    <property type="entry name" value="MFS_1"/>
    <property type="match status" value="1"/>
</dbReference>
<feature type="transmembrane region" description="Helical" evidence="7">
    <location>
        <begin position="82"/>
        <end position="106"/>
    </location>
</feature>
<feature type="transmembrane region" description="Helical" evidence="7">
    <location>
        <begin position="335"/>
        <end position="354"/>
    </location>
</feature>
<feature type="domain" description="Major facilitator superfamily (MFS) profile" evidence="8">
    <location>
        <begin position="17"/>
        <end position="465"/>
    </location>
</feature>
<dbReference type="RefSeq" id="WP_212575016.1">
    <property type="nucleotide sequence ID" value="NZ_CP063367.1"/>
</dbReference>
<feature type="transmembrane region" description="Helical" evidence="7">
    <location>
        <begin position="441"/>
        <end position="460"/>
    </location>
</feature>
<evidence type="ECO:0000313" key="9">
    <source>
        <dbReference type="EMBL" id="QUM69588.1"/>
    </source>
</evidence>
<dbReference type="GO" id="GO:0022857">
    <property type="term" value="F:transmembrane transporter activity"/>
    <property type="evidence" value="ECO:0007669"/>
    <property type="project" value="InterPro"/>
</dbReference>
<dbReference type="PANTHER" id="PTHR42718:SF24">
    <property type="entry name" value="MAJOR FACILITATOR SUPERFAMILY (MFS) PROFILE DOMAIN-CONTAINING PROTEIN"/>
    <property type="match status" value="1"/>
</dbReference>
<sequence length="467" mass="51092">MSHSESESHSIQQHLPAIIIMISGAFIAVLNQTLFTTVLPEMMADFHLTSSVAQWVTTIFMLVNGIMIPVTAYLSQRFTLRSLFFTALTLFICGSLLGLLAPQYIFILVGRAIQAMGAGILMPLTQTFLFLVFPTEKRGMAMGLYGLVIGFAPAIGPTASGWFVNLFNWRYLFLIILIISVIVLILGLFKMTNATELSKPTLDILSVILSTFGFGGLLFGFSSAGQYGWNHPLSYVSIILAPIILIGFVLRQLKLDTPMLEMRVFQYRSFTVPIALVVLMFLIFIGTMTMLPIYMQSIRGMSPLQSGLILLPGGLVMGLLAPINGRLYDKIGGRTLAVTGMSFIFIGTLLISFLNAHTPIWYLILSFVVLTLGNSGIMVPMTTEAMNALPKTLIPHGAAMNNTLRQISAAIGTGLLVTLMSQIAMAHGGNPMMRNIFGLQWTYRIVAVVVILGIVVATRVSKNKLKH</sequence>
<evidence type="ECO:0000256" key="2">
    <source>
        <dbReference type="ARBA" id="ARBA00022448"/>
    </source>
</evidence>
<dbReference type="PRINTS" id="PR01036">
    <property type="entry name" value="TCRTETB"/>
</dbReference>
<feature type="transmembrane region" description="Helical" evidence="7">
    <location>
        <begin position="270"/>
        <end position="294"/>
    </location>
</feature>
<dbReference type="PANTHER" id="PTHR42718">
    <property type="entry name" value="MAJOR FACILITATOR SUPERFAMILY MULTIDRUG TRANSPORTER MFSC"/>
    <property type="match status" value="1"/>
</dbReference>
<feature type="transmembrane region" description="Helical" evidence="7">
    <location>
        <begin position="201"/>
        <end position="221"/>
    </location>
</feature>
<dbReference type="Proteomes" id="UP000675994">
    <property type="component" value="Chromosome"/>
</dbReference>
<name>A0AAQ0D7C0_9STAP</name>
<dbReference type="SUPFAM" id="SSF103473">
    <property type="entry name" value="MFS general substrate transporter"/>
    <property type="match status" value="1"/>
</dbReference>
<feature type="transmembrane region" description="Helical" evidence="7">
    <location>
        <begin position="15"/>
        <end position="35"/>
    </location>
</feature>
<dbReference type="InterPro" id="IPR011701">
    <property type="entry name" value="MFS"/>
</dbReference>
<dbReference type="AlphaFoldDB" id="A0AAQ0D7C0"/>
<dbReference type="PROSITE" id="PS50850">
    <property type="entry name" value="MFS"/>
    <property type="match status" value="1"/>
</dbReference>
<evidence type="ECO:0000256" key="7">
    <source>
        <dbReference type="SAM" id="Phobius"/>
    </source>
</evidence>
<evidence type="ECO:0000313" key="10">
    <source>
        <dbReference type="Proteomes" id="UP000675994"/>
    </source>
</evidence>
<organism evidence="9 10">
    <name type="scientific">Staphylococcus delphini</name>
    <dbReference type="NCBI Taxonomy" id="53344"/>
    <lineage>
        <taxon>Bacteria</taxon>
        <taxon>Bacillati</taxon>
        <taxon>Bacillota</taxon>
        <taxon>Bacilli</taxon>
        <taxon>Bacillales</taxon>
        <taxon>Staphylococcaceae</taxon>
        <taxon>Staphylococcus</taxon>
        <taxon>Staphylococcus intermedius group</taxon>
    </lineage>
</organism>
<feature type="transmembrane region" description="Helical" evidence="7">
    <location>
        <begin position="306"/>
        <end position="323"/>
    </location>
</feature>
<dbReference type="Gene3D" id="1.20.1720.10">
    <property type="entry name" value="Multidrug resistance protein D"/>
    <property type="match status" value="1"/>
</dbReference>
<keyword evidence="6 7" id="KW-0472">Membrane</keyword>
<dbReference type="GO" id="GO:0005886">
    <property type="term" value="C:plasma membrane"/>
    <property type="evidence" value="ECO:0007669"/>
    <property type="project" value="UniProtKB-SubCell"/>
</dbReference>
<evidence type="ECO:0000259" key="8">
    <source>
        <dbReference type="PROSITE" id="PS50850"/>
    </source>
</evidence>
<evidence type="ECO:0000256" key="1">
    <source>
        <dbReference type="ARBA" id="ARBA00004651"/>
    </source>
</evidence>
<dbReference type="InterPro" id="IPR004638">
    <property type="entry name" value="EmrB-like"/>
</dbReference>